<dbReference type="EMBL" id="CM056816">
    <property type="protein sequence ID" value="KAJ8633341.1"/>
    <property type="molecule type" value="Genomic_DNA"/>
</dbReference>
<comment type="caution">
    <text evidence="1">The sequence shown here is derived from an EMBL/GenBank/DDBJ whole genome shotgun (WGS) entry which is preliminary data.</text>
</comment>
<reference evidence="1 2" key="1">
    <citation type="journal article" date="2022" name="Hortic Res">
        <title>A haplotype resolved chromosomal level avocado genome allows analysis of novel avocado genes.</title>
        <authorList>
            <person name="Nath O."/>
            <person name="Fletcher S.J."/>
            <person name="Hayward A."/>
            <person name="Shaw L.M."/>
            <person name="Masouleh A.K."/>
            <person name="Furtado A."/>
            <person name="Henry R.J."/>
            <person name="Mitter N."/>
        </authorList>
    </citation>
    <scope>NUCLEOTIDE SEQUENCE [LARGE SCALE GENOMIC DNA]</scope>
    <source>
        <strain evidence="2">cv. Hass</strain>
    </source>
</reference>
<accession>A0ACC2LIQ7</accession>
<evidence type="ECO:0000313" key="2">
    <source>
        <dbReference type="Proteomes" id="UP001234297"/>
    </source>
</evidence>
<dbReference type="Proteomes" id="UP001234297">
    <property type="component" value="Chromosome 8"/>
</dbReference>
<evidence type="ECO:0000313" key="1">
    <source>
        <dbReference type="EMBL" id="KAJ8633341.1"/>
    </source>
</evidence>
<organism evidence="1 2">
    <name type="scientific">Persea americana</name>
    <name type="common">Avocado</name>
    <dbReference type="NCBI Taxonomy" id="3435"/>
    <lineage>
        <taxon>Eukaryota</taxon>
        <taxon>Viridiplantae</taxon>
        <taxon>Streptophyta</taxon>
        <taxon>Embryophyta</taxon>
        <taxon>Tracheophyta</taxon>
        <taxon>Spermatophyta</taxon>
        <taxon>Magnoliopsida</taxon>
        <taxon>Magnoliidae</taxon>
        <taxon>Laurales</taxon>
        <taxon>Lauraceae</taxon>
        <taxon>Persea</taxon>
    </lineage>
</organism>
<keyword evidence="2" id="KW-1185">Reference proteome</keyword>
<sequence length="97" mass="10734">MYVFLMLYLFYCLEGDGFLATILTVLFPPVVGLLGACVLYGRVDQLVGSFLMWQVRIGGLFGVWGPGGNENLTFLPPSSVFYNKTGYGLLSRQNQIV</sequence>
<name>A0ACC2LIQ7_PERAE</name>
<proteinExistence type="predicted"/>
<protein>
    <submittedName>
        <fullName evidence="1">Uncharacterized protein</fullName>
    </submittedName>
</protein>
<gene>
    <name evidence="1" type="ORF">MRB53_026677</name>
</gene>